<dbReference type="EMBL" id="UOFS01000046">
    <property type="protein sequence ID" value="VAX00942.1"/>
    <property type="molecule type" value="Genomic_DNA"/>
</dbReference>
<proteinExistence type="predicted"/>
<evidence type="ECO:0000259" key="4">
    <source>
        <dbReference type="PROSITE" id="PS50977"/>
    </source>
</evidence>
<dbReference type="PANTHER" id="PTHR47506:SF6">
    <property type="entry name" value="HTH-TYPE TRANSCRIPTIONAL REPRESSOR NEMR"/>
    <property type="match status" value="1"/>
</dbReference>
<dbReference type="InterPro" id="IPR011075">
    <property type="entry name" value="TetR_C"/>
</dbReference>
<dbReference type="InterPro" id="IPR009057">
    <property type="entry name" value="Homeodomain-like_sf"/>
</dbReference>
<organism evidence="5">
    <name type="scientific">hydrothermal vent metagenome</name>
    <dbReference type="NCBI Taxonomy" id="652676"/>
    <lineage>
        <taxon>unclassified sequences</taxon>
        <taxon>metagenomes</taxon>
        <taxon>ecological metagenomes</taxon>
    </lineage>
</organism>
<dbReference type="InterPro" id="IPR036271">
    <property type="entry name" value="Tet_transcr_reg_TetR-rel_C_sf"/>
</dbReference>
<sequence>MPNTRNKSEKKELLLDAGIQFMIRQGYNGTGIKEILDEVKVPKGSFYNYFKSKEDFAAQVISRYVDYFNQILLSFIAKPKENAIETLRSFFLEVMHQFKEKDYSEGCLLGNLGAEISDNNELCRRTLMKGVNDIQNNFLVLIKLGQQQSVIRADISSDDLAEFLFNAWEGSLMRMKIEKSEQPLSKTLNMLLDTFYVK</sequence>
<evidence type="ECO:0000256" key="3">
    <source>
        <dbReference type="ARBA" id="ARBA00023163"/>
    </source>
</evidence>
<dbReference type="Pfam" id="PF16925">
    <property type="entry name" value="TetR_C_13"/>
    <property type="match status" value="1"/>
</dbReference>
<dbReference type="GO" id="GO:0003677">
    <property type="term" value="F:DNA binding"/>
    <property type="evidence" value="ECO:0007669"/>
    <property type="project" value="UniProtKB-KW"/>
</dbReference>
<feature type="domain" description="HTH tetR-type" evidence="4">
    <location>
        <begin position="8"/>
        <end position="68"/>
    </location>
</feature>
<dbReference type="PANTHER" id="PTHR47506">
    <property type="entry name" value="TRANSCRIPTIONAL REGULATORY PROTEIN"/>
    <property type="match status" value="1"/>
</dbReference>
<accession>A0A3B1AA88</accession>
<gene>
    <name evidence="5" type="ORF">MNBD_GAMMA22-970</name>
</gene>
<dbReference type="SUPFAM" id="SSF46689">
    <property type="entry name" value="Homeodomain-like"/>
    <property type="match status" value="1"/>
</dbReference>
<dbReference type="InterPro" id="IPR001647">
    <property type="entry name" value="HTH_TetR"/>
</dbReference>
<evidence type="ECO:0000313" key="5">
    <source>
        <dbReference type="EMBL" id="VAX00942.1"/>
    </source>
</evidence>
<dbReference type="PRINTS" id="PR00455">
    <property type="entry name" value="HTHTETR"/>
</dbReference>
<dbReference type="Gene3D" id="1.10.357.10">
    <property type="entry name" value="Tetracycline Repressor, domain 2"/>
    <property type="match status" value="1"/>
</dbReference>
<dbReference type="PROSITE" id="PS50977">
    <property type="entry name" value="HTH_TETR_2"/>
    <property type="match status" value="1"/>
</dbReference>
<dbReference type="SUPFAM" id="SSF48498">
    <property type="entry name" value="Tetracyclin repressor-like, C-terminal domain"/>
    <property type="match status" value="1"/>
</dbReference>
<keyword evidence="1" id="KW-0805">Transcription regulation</keyword>
<reference evidence="5" key="1">
    <citation type="submission" date="2018-06" db="EMBL/GenBank/DDBJ databases">
        <authorList>
            <person name="Zhirakovskaya E."/>
        </authorList>
    </citation>
    <scope>NUCLEOTIDE SEQUENCE</scope>
</reference>
<name>A0A3B1AA88_9ZZZZ</name>
<evidence type="ECO:0000256" key="1">
    <source>
        <dbReference type="ARBA" id="ARBA00023015"/>
    </source>
</evidence>
<keyword evidence="3" id="KW-0804">Transcription</keyword>
<keyword evidence="2" id="KW-0238">DNA-binding</keyword>
<protein>
    <submittedName>
        <fullName evidence="5">Transcriptional regulator, AcrR family</fullName>
    </submittedName>
</protein>
<evidence type="ECO:0000256" key="2">
    <source>
        <dbReference type="ARBA" id="ARBA00023125"/>
    </source>
</evidence>
<dbReference type="AlphaFoldDB" id="A0A3B1AA88"/>
<dbReference type="Pfam" id="PF00440">
    <property type="entry name" value="TetR_N"/>
    <property type="match status" value="1"/>
</dbReference>